<evidence type="ECO:0000313" key="4">
    <source>
        <dbReference type="Proteomes" id="UP000199663"/>
    </source>
</evidence>
<reference evidence="3 4" key="1">
    <citation type="submission" date="2016-10" db="EMBL/GenBank/DDBJ databases">
        <authorList>
            <person name="Varghese N."/>
            <person name="Submissions S."/>
        </authorList>
    </citation>
    <scope>NUCLEOTIDE SEQUENCE [LARGE SCALE GENOMIC DNA]</scope>
    <source>
        <strain evidence="3 4">DSM 17997</strain>
    </source>
</reference>
<dbReference type="Proteomes" id="UP000199663">
    <property type="component" value="Unassembled WGS sequence"/>
</dbReference>
<feature type="transmembrane region" description="Helical" evidence="1">
    <location>
        <begin position="6"/>
        <end position="29"/>
    </location>
</feature>
<feature type="transmembrane region" description="Helical" evidence="1">
    <location>
        <begin position="189"/>
        <end position="210"/>
    </location>
</feature>
<comment type="caution">
    <text evidence="3">The sequence shown here is derived from an EMBL/GenBank/DDBJ whole genome shotgun (WGS) entry which is preliminary data.</text>
</comment>
<gene>
    <name evidence="3" type="ORF">SAMN05444412_103362</name>
</gene>
<feature type="transmembrane region" description="Helical" evidence="1">
    <location>
        <begin position="69"/>
        <end position="92"/>
    </location>
</feature>
<name>A0A1H3NPX1_9BACT</name>
<dbReference type="EMBL" id="FNQC01000003">
    <property type="protein sequence ID" value="SDY90966.1"/>
    <property type="molecule type" value="Genomic_DNA"/>
</dbReference>
<keyword evidence="1" id="KW-0472">Membrane</keyword>
<accession>A0A1H3NPX1</accession>
<proteinExistence type="predicted"/>
<keyword evidence="1" id="KW-0812">Transmembrane</keyword>
<evidence type="ECO:0000259" key="2">
    <source>
        <dbReference type="Pfam" id="PF09335"/>
    </source>
</evidence>
<evidence type="ECO:0000313" key="3">
    <source>
        <dbReference type="EMBL" id="SDY90966.1"/>
    </source>
</evidence>
<feature type="transmembrane region" description="Helical" evidence="1">
    <location>
        <begin position="41"/>
        <end position="63"/>
    </location>
</feature>
<dbReference type="Pfam" id="PF09335">
    <property type="entry name" value="VTT_dom"/>
    <property type="match status" value="1"/>
</dbReference>
<evidence type="ECO:0000256" key="1">
    <source>
        <dbReference type="SAM" id="Phobius"/>
    </source>
</evidence>
<feature type="transmembrane region" description="Helical" evidence="1">
    <location>
        <begin position="127"/>
        <end position="147"/>
    </location>
</feature>
<dbReference type="InterPro" id="IPR032816">
    <property type="entry name" value="VTT_dom"/>
</dbReference>
<feature type="transmembrane region" description="Helical" evidence="1">
    <location>
        <begin position="153"/>
        <end position="177"/>
    </location>
</feature>
<keyword evidence="1" id="KW-1133">Transmembrane helix</keyword>
<organism evidence="3 4">
    <name type="scientific">Rhodonellum ikkaensis</name>
    <dbReference type="NCBI Taxonomy" id="336829"/>
    <lineage>
        <taxon>Bacteria</taxon>
        <taxon>Pseudomonadati</taxon>
        <taxon>Bacteroidota</taxon>
        <taxon>Cytophagia</taxon>
        <taxon>Cytophagales</taxon>
        <taxon>Cytophagaceae</taxon>
        <taxon>Rhodonellum</taxon>
    </lineage>
</organism>
<protein>
    <submittedName>
        <fullName evidence="3">Uncharacterized membrane protein YdjX, TVP38/TMEM64 family, SNARE-associated domain</fullName>
    </submittedName>
</protein>
<keyword evidence="4" id="KW-1185">Reference proteome</keyword>
<sequence>MVFAFIWVAIVPSLGSILLVPFFITNTTFFQQLDFSSPETWFLYLIPCAILMAFAFMPTTLLAGLTGFILGWKALLLLILSYTLATLFGYGLGKKMDKNSLDILLGEYPRAKALVENKKGKMGELIFFVRLSPIIPFAFSNLLFALLDTGWKRVVLFGFIGMLPRTLLAFGSGVLADSIYTAIRQGGNAFNWALIIGLILLSLWGIARFFKSK</sequence>
<feature type="domain" description="VTT" evidence="2">
    <location>
        <begin position="58"/>
        <end position="173"/>
    </location>
</feature>